<dbReference type="AlphaFoldDB" id="A0A6G8PZ70"/>
<keyword evidence="2" id="KW-0472">Membrane</keyword>
<feature type="transmembrane region" description="Helical" evidence="2">
    <location>
        <begin position="102"/>
        <end position="125"/>
    </location>
</feature>
<reference evidence="3 4" key="1">
    <citation type="submission" date="2019-10" db="EMBL/GenBank/DDBJ databases">
        <title>Rubrobacter sp nov SCSIO 52915 isolated from a deep-sea sediment in the South China Sea.</title>
        <authorList>
            <person name="Chen R.W."/>
        </authorList>
    </citation>
    <scope>NUCLEOTIDE SEQUENCE [LARGE SCALE GENOMIC DNA]</scope>
    <source>
        <strain evidence="3 4">SCSIO 52915</strain>
    </source>
</reference>
<sequence length="219" mass="21931">MFDRGSGEGRTRSDDPRGGDARNISNQNAPDADLDNERRSGSRDDSRGGVHSRESELGTSWTSVIFGWLAALGAGLILSGIVGGIVGAILGNSGAQGSAEGGVSALVGVLLTLLLAFLIGGYVAGRLASRSGLKHGILVPVLSLVVILLLGIIGSIVGASLLDNLSGVALPQVPGGVQQEAPQNLGTILTGAGIAALLVPFIGGALGGVWGAKTGRRRP</sequence>
<feature type="transmembrane region" description="Helical" evidence="2">
    <location>
        <begin position="137"/>
        <end position="162"/>
    </location>
</feature>
<proteinExistence type="predicted"/>
<feature type="transmembrane region" description="Helical" evidence="2">
    <location>
        <begin position="65"/>
        <end position="90"/>
    </location>
</feature>
<keyword evidence="4" id="KW-1185">Reference proteome</keyword>
<dbReference type="KEGG" id="rmar:GBA65_14525"/>
<feature type="transmembrane region" description="Helical" evidence="2">
    <location>
        <begin position="188"/>
        <end position="212"/>
    </location>
</feature>
<evidence type="ECO:0000313" key="4">
    <source>
        <dbReference type="Proteomes" id="UP000502706"/>
    </source>
</evidence>
<evidence type="ECO:0000256" key="2">
    <source>
        <dbReference type="SAM" id="Phobius"/>
    </source>
</evidence>
<name>A0A6G8PZ70_9ACTN</name>
<evidence type="ECO:0000256" key="1">
    <source>
        <dbReference type="SAM" id="MobiDB-lite"/>
    </source>
</evidence>
<keyword evidence="2" id="KW-0812">Transmembrane</keyword>
<feature type="compositionally biased region" description="Basic and acidic residues" evidence="1">
    <location>
        <begin position="35"/>
        <end position="54"/>
    </location>
</feature>
<feature type="compositionally biased region" description="Basic and acidic residues" evidence="1">
    <location>
        <begin position="1"/>
        <end position="20"/>
    </location>
</feature>
<dbReference type="Proteomes" id="UP000502706">
    <property type="component" value="Chromosome"/>
</dbReference>
<dbReference type="RefSeq" id="WP_166397201.1">
    <property type="nucleotide sequence ID" value="NZ_CP045121.1"/>
</dbReference>
<organism evidence="3 4">
    <name type="scientific">Rubrobacter marinus</name>
    <dbReference type="NCBI Taxonomy" id="2653852"/>
    <lineage>
        <taxon>Bacteria</taxon>
        <taxon>Bacillati</taxon>
        <taxon>Actinomycetota</taxon>
        <taxon>Rubrobacteria</taxon>
        <taxon>Rubrobacterales</taxon>
        <taxon>Rubrobacteraceae</taxon>
        <taxon>Rubrobacter</taxon>
    </lineage>
</organism>
<gene>
    <name evidence="3" type="ORF">GBA65_14525</name>
</gene>
<feature type="region of interest" description="Disordered" evidence="1">
    <location>
        <begin position="1"/>
        <end position="54"/>
    </location>
</feature>
<protein>
    <submittedName>
        <fullName evidence="3">Uncharacterized protein</fullName>
    </submittedName>
</protein>
<dbReference type="EMBL" id="CP045121">
    <property type="protein sequence ID" value="QIN79534.1"/>
    <property type="molecule type" value="Genomic_DNA"/>
</dbReference>
<accession>A0A6G8PZ70</accession>
<evidence type="ECO:0000313" key="3">
    <source>
        <dbReference type="EMBL" id="QIN79534.1"/>
    </source>
</evidence>
<keyword evidence="2" id="KW-1133">Transmembrane helix</keyword>